<sequence>MNFLTRSSRSIRSVTRSDHGHRVDPREVDRLASDLQRLAKFQQHSTKHYGFL</sequence>
<organism evidence="2">
    <name type="scientific">Loa loa</name>
    <name type="common">Eye worm</name>
    <name type="synonym">Filaria loa</name>
    <dbReference type="NCBI Taxonomy" id="7209"/>
    <lineage>
        <taxon>Eukaryota</taxon>
        <taxon>Metazoa</taxon>
        <taxon>Ecdysozoa</taxon>
        <taxon>Nematoda</taxon>
        <taxon>Chromadorea</taxon>
        <taxon>Rhabditida</taxon>
        <taxon>Spirurina</taxon>
        <taxon>Spiruromorpha</taxon>
        <taxon>Filarioidea</taxon>
        <taxon>Onchocercidae</taxon>
        <taxon>Loa</taxon>
    </lineage>
</organism>
<evidence type="ECO:0000313" key="2">
    <source>
        <dbReference type="EMBL" id="EFO12870.1"/>
    </source>
</evidence>
<reference evidence="2" key="1">
    <citation type="submission" date="2012-04" db="EMBL/GenBank/DDBJ databases">
        <title>The Genome Sequence of Loa loa.</title>
        <authorList>
            <consortium name="The Broad Institute Genome Sequencing Platform"/>
            <consortium name="Broad Institute Genome Sequencing Center for Infectious Disease"/>
            <person name="Nutman T.B."/>
            <person name="Fink D.L."/>
            <person name="Russ C."/>
            <person name="Young S."/>
            <person name="Zeng Q."/>
            <person name="Gargeya S."/>
            <person name="Alvarado L."/>
            <person name="Berlin A."/>
            <person name="Chapman S.B."/>
            <person name="Chen Z."/>
            <person name="Freedman E."/>
            <person name="Gellesch M."/>
            <person name="Goldberg J."/>
            <person name="Griggs A."/>
            <person name="Gujja S."/>
            <person name="Heilman E.R."/>
            <person name="Heiman D."/>
            <person name="Howarth C."/>
            <person name="Mehta T."/>
            <person name="Neiman D."/>
            <person name="Pearson M."/>
            <person name="Roberts A."/>
            <person name="Saif S."/>
            <person name="Shea T."/>
            <person name="Shenoy N."/>
            <person name="Sisk P."/>
            <person name="Stolte C."/>
            <person name="Sykes S."/>
            <person name="White J."/>
            <person name="Yandava C."/>
            <person name="Haas B."/>
            <person name="Henn M.R."/>
            <person name="Nusbaum C."/>
            <person name="Birren B."/>
        </authorList>
    </citation>
    <scope>NUCLEOTIDE SEQUENCE [LARGE SCALE GENOMIC DNA]</scope>
</reference>
<feature type="region of interest" description="Disordered" evidence="1">
    <location>
        <begin position="1"/>
        <end position="26"/>
    </location>
</feature>
<dbReference type="OrthoDB" id="5824615at2759"/>
<dbReference type="KEGG" id="loa:LOAG_15662"/>
<accession>A0A1S0TFD4</accession>
<gene>
    <name evidence="2" type="ORF">LOAG_15662</name>
</gene>
<evidence type="ECO:0000256" key="1">
    <source>
        <dbReference type="SAM" id="MobiDB-lite"/>
    </source>
</evidence>
<dbReference type="InParanoid" id="A0A1S0TFD4"/>
<name>A0A1S0TFD4_LOALO</name>
<dbReference type="AlphaFoldDB" id="A0A1S0TFD4"/>
<feature type="compositionally biased region" description="Low complexity" evidence="1">
    <location>
        <begin position="1"/>
        <end position="14"/>
    </location>
</feature>
<feature type="compositionally biased region" description="Basic and acidic residues" evidence="1">
    <location>
        <begin position="15"/>
        <end position="26"/>
    </location>
</feature>
<dbReference type="EMBL" id="JH712714">
    <property type="protein sequence ID" value="EFO12870.1"/>
    <property type="molecule type" value="Genomic_DNA"/>
</dbReference>
<protein>
    <submittedName>
        <fullName evidence="2">Uncharacterized protein</fullName>
    </submittedName>
</protein>
<proteinExistence type="predicted"/>
<dbReference type="RefSeq" id="XP_003151199.1">
    <property type="nucleotide sequence ID" value="XM_003151151.1"/>
</dbReference>
<dbReference type="GeneID" id="9953154"/>
<dbReference type="CTD" id="9953154"/>